<reference evidence="1 2" key="1">
    <citation type="submission" date="2022-01" db="EMBL/GenBank/DDBJ databases">
        <authorList>
            <person name="Xiong W."/>
            <person name="Schranz E."/>
        </authorList>
    </citation>
    <scope>NUCLEOTIDE SEQUENCE [LARGE SCALE GENOMIC DNA]</scope>
</reference>
<name>A0AAU9LDA8_9ASTR</name>
<accession>A0AAU9LDA8</accession>
<evidence type="ECO:0000313" key="1">
    <source>
        <dbReference type="EMBL" id="CAH1413529.1"/>
    </source>
</evidence>
<dbReference type="Proteomes" id="UP001157418">
    <property type="component" value="Unassembled WGS sequence"/>
</dbReference>
<protein>
    <submittedName>
        <fullName evidence="1">Uncharacterized protein</fullName>
    </submittedName>
</protein>
<evidence type="ECO:0000313" key="2">
    <source>
        <dbReference type="Proteomes" id="UP001157418"/>
    </source>
</evidence>
<organism evidence="1 2">
    <name type="scientific">Lactuca virosa</name>
    <dbReference type="NCBI Taxonomy" id="75947"/>
    <lineage>
        <taxon>Eukaryota</taxon>
        <taxon>Viridiplantae</taxon>
        <taxon>Streptophyta</taxon>
        <taxon>Embryophyta</taxon>
        <taxon>Tracheophyta</taxon>
        <taxon>Spermatophyta</taxon>
        <taxon>Magnoliopsida</taxon>
        <taxon>eudicotyledons</taxon>
        <taxon>Gunneridae</taxon>
        <taxon>Pentapetalae</taxon>
        <taxon>asterids</taxon>
        <taxon>campanulids</taxon>
        <taxon>Asterales</taxon>
        <taxon>Asteraceae</taxon>
        <taxon>Cichorioideae</taxon>
        <taxon>Cichorieae</taxon>
        <taxon>Lactucinae</taxon>
        <taxon>Lactuca</taxon>
    </lineage>
</organism>
<dbReference type="AlphaFoldDB" id="A0AAU9LDA8"/>
<keyword evidence="2" id="KW-1185">Reference proteome</keyword>
<comment type="caution">
    <text evidence="1">The sequence shown here is derived from an EMBL/GenBank/DDBJ whole genome shotgun (WGS) entry which is preliminary data.</text>
</comment>
<gene>
    <name evidence="1" type="ORF">LVIROSA_LOCUS1489</name>
</gene>
<sequence length="100" mass="11091">MYFVGSSISSSPTFHGESLPFTLPKLSAHTKLIHESTRSRNPAPAAEAIATETQLESEFQSGGSVCHSLSFCYIDYEIEVLNPKSGLLMLFELNWMTCWS</sequence>
<proteinExistence type="predicted"/>
<dbReference type="EMBL" id="CAKMRJ010000001">
    <property type="protein sequence ID" value="CAH1413529.1"/>
    <property type="molecule type" value="Genomic_DNA"/>
</dbReference>